<name>A0A1V2I335_9ACTN</name>
<keyword evidence="2" id="KW-1185">Reference proteome</keyword>
<dbReference type="InterPro" id="IPR057195">
    <property type="entry name" value="DUF7873"/>
</dbReference>
<comment type="caution">
    <text evidence="1">The sequence shown here is derived from an EMBL/GenBank/DDBJ whole genome shotgun (WGS) entry which is preliminary data.</text>
</comment>
<dbReference type="RefSeq" id="WP_076820611.1">
    <property type="nucleotide sequence ID" value="NZ_MOMC01000067.1"/>
</dbReference>
<sequence>MTKLNQIVAIEKGVKARAAREFADLQGSAQKDALLAGISRTYLPRDEEGDQLPPEGTKVQVRVEDVLTQLSGVLTRLFDVVATKDIANRAATADVTVDGVTLLRDVPVAYLLFLEKQLADLQAFLAKLPVLDPAEDWAWDPAAGVYRTPTTKTLRSRKVPKVLVKYEATEHHPAQTEVFTVDEPVGEWSTVKFSGALPADRRRQLVDRVVALAEAVKVAREAANQFEVTDQTVGRQVFDYLFAR</sequence>
<protein>
    <submittedName>
        <fullName evidence="1">Uncharacterized protein</fullName>
    </submittedName>
</protein>
<dbReference type="Pfam" id="PF25283">
    <property type="entry name" value="DUF7873"/>
    <property type="match status" value="1"/>
</dbReference>
<accession>A0A1V2I335</accession>
<dbReference type="STRING" id="1834516.BL253_29205"/>
<reference evidence="2" key="1">
    <citation type="submission" date="2016-10" db="EMBL/GenBank/DDBJ databases">
        <title>Frankia sp. NRRL B-16386 Genome sequencing.</title>
        <authorList>
            <person name="Ghodhbane-Gtari F."/>
            <person name="Swanson E."/>
            <person name="Gueddou A."/>
            <person name="Hezbri K."/>
            <person name="Ktari K."/>
            <person name="Nouioui I."/>
            <person name="Morris K."/>
            <person name="Simpson S."/>
            <person name="Abebe-Akele F."/>
            <person name="Thomas K."/>
            <person name="Gtari M."/>
            <person name="Tisa L.S."/>
        </authorList>
    </citation>
    <scope>NUCLEOTIDE SEQUENCE [LARGE SCALE GENOMIC DNA]</scope>
    <source>
        <strain evidence="2">NRRL B-16386</strain>
    </source>
</reference>
<dbReference type="OrthoDB" id="447082at2"/>
<evidence type="ECO:0000313" key="1">
    <source>
        <dbReference type="EMBL" id="ONH24790.1"/>
    </source>
</evidence>
<gene>
    <name evidence="1" type="ORF">BL253_29205</name>
</gene>
<dbReference type="Proteomes" id="UP000188929">
    <property type="component" value="Unassembled WGS sequence"/>
</dbReference>
<evidence type="ECO:0000313" key="2">
    <source>
        <dbReference type="Proteomes" id="UP000188929"/>
    </source>
</evidence>
<dbReference type="EMBL" id="MOMC01000067">
    <property type="protein sequence ID" value="ONH24790.1"/>
    <property type="molecule type" value="Genomic_DNA"/>
</dbReference>
<organism evidence="1 2">
    <name type="scientific">Pseudofrankia asymbiotica</name>
    <dbReference type="NCBI Taxonomy" id="1834516"/>
    <lineage>
        <taxon>Bacteria</taxon>
        <taxon>Bacillati</taxon>
        <taxon>Actinomycetota</taxon>
        <taxon>Actinomycetes</taxon>
        <taxon>Frankiales</taxon>
        <taxon>Frankiaceae</taxon>
        <taxon>Pseudofrankia</taxon>
    </lineage>
</organism>
<proteinExistence type="predicted"/>
<dbReference type="AlphaFoldDB" id="A0A1V2I335"/>